<dbReference type="Pfam" id="PF02661">
    <property type="entry name" value="Fic"/>
    <property type="match status" value="1"/>
</dbReference>
<keyword evidence="5" id="KW-1185">Reference proteome</keyword>
<keyword evidence="2" id="KW-0067">ATP-binding</keyword>
<feature type="domain" description="Fido" evidence="3">
    <location>
        <begin position="205"/>
        <end position="352"/>
    </location>
</feature>
<dbReference type="PANTHER" id="PTHR13504:SF38">
    <property type="entry name" value="FIDO DOMAIN-CONTAINING PROTEIN"/>
    <property type="match status" value="1"/>
</dbReference>
<evidence type="ECO:0000256" key="1">
    <source>
        <dbReference type="PIRSR" id="PIRSR640198-1"/>
    </source>
</evidence>
<evidence type="ECO:0000259" key="3">
    <source>
        <dbReference type="PROSITE" id="PS51459"/>
    </source>
</evidence>
<dbReference type="Gene3D" id="1.10.3290.10">
    <property type="entry name" value="Fido-like domain"/>
    <property type="match status" value="1"/>
</dbReference>
<dbReference type="AlphaFoldDB" id="A0A1E1M6U0"/>
<dbReference type="InterPro" id="IPR003812">
    <property type="entry name" value="Fido"/>
</dbReference>
<keyword evidence="2" id="KW-0547">Nucleotide-binding</keyword>
<evidence type="ECO:0000313" key="4">
    <source>
        <dbReference type="EMBL" id="CZT44813.1"/>
    </source>
</evidence>
<evidence type="ECO:0000256" key="2">
    <source>
        <dbReference type="PIRSR" id="PIRSR640198-2"/>
    </source>
</evidence>
<name>A0A1E1M6U0_RHYSE</name>
<organism evidence="4 5">
    <name type="scientific">Rhynchosporium secalis</name>
    <name type="common">Barley scald fungus</name>
    <dbReference type="NCBI Taxonomy" id="38038"/>
    <lineage>
        <taxon>Eukaryota</taxon>
        <taxon>Fungi</taxon>
        <taxon>Dikarya</taxon>
        <taxon>Ascomycota</taxon>
        <taxon>Pezizomycotina</taxon>
        <taxon>Leotiomycetes</taxon>
        <taxon>Helotiales</taxon>
        <taxon>Ploettnerulaceae</taxon>
        <taxon>Rhynchosporium</taxon>
    </lineage>
</organism>
<feature type="active site" evidence="1">
    <location>
        <position position="294"/>
    </location>
</feature>
<reference evidence="5" key="1">
    <citation type="submission" date="2016-03" db="EMBL/GenBank/DDBJ databases">
        <authorList>
            <person name="Guldener U."/>
        </authorList>
    </citation>
    <scope>NUCLEOTIDE SEQUENCE [LARGE SCALE GENOMIC DNA]</scope>
</reference>
<dbReference type="Proteomes" id="UP000177625">
    <property type="component" value="Unassembled WGS sequence"/>
</dbReference>
<dbReference type="EMBL" id="FJVC01000188">
    <property type="protein sequence ID" value="CZT44813.1"/>
    <property type="molecule type" value="Genomic_DNA"/>
</dbReference>
<proteinExistence type="predicted"/>
<sequence length="386" mass="43543">MSSPNKHYRKSISGINPEFTQSTKAMTTIAATDLGLMDTLKNSFRQHWPAWNTIRGKQAAKNINFTFKINEKYKTMSNMGGTEALVGETMHFFQKVCALRGEWDGELNEIMYSYLEDTMIETVFGSNAIESAGLNKRLTAKICRDVFRGKNVQAGDYDERDADYAKSLGENPGADSIIRSRVEIIQHAKALIHIIKAIVENSEPLSEELIKTTHIILCEGQNLGYPPGTYREFEIRAKYGNMKAHHFMSWKAVSGSMQELCSQYNDDIRQAEEEATIDPMTLAARYCSNFVNIHPFVDGNGRMCRLILNAILLKYAGICVPLGEKDDAGREEYIGLTNRASKLFRAEEFEVDKEDETSHLELGVLVTKKSMTKLGDLYEKLSSRGR</sequence>
<accession>A0A1E1M6U0</accession>
<protein>
    <recommendedName>
        <fullName evidence="3">Fido domain-containing protein</fullName>
    </recommendedName>
</protein>
<dbReference type="PROSITE" id="PS51459">
    <property type="entry name" value="FIDO"/>
    <property type="match status" value="1"/>
</dbReference>
<dbReference type="GO" id="GO:0005524">
    <property type="term" value="F:ATP binding"/>
    <property type="evidence" value="ECO:0007669"/>
    <property type="project" value="UniProtKB-KW"/>
</dbReference>
<gene>
    <name evidence="4" type="ORF">RSE6_05049</name>
</gene>
<feature type="binding site" evidence="2">
    <location>
        <begin position="298"/>
        <end position="305"/>
    </location>
    <ligand>
        <name>ATP</name>
        <dbReference type="ChEBI" id="CHEBI:30616"/>
    </ligand>
</feature>
<dbReference type="SUPFAM" id="SSF140931">
    <property type="entry name" value="Fic-like"/>
    <property type="match status" value="1"/>
</dbReference>
<dbReference type="PANTHER" id="PTHR13504">
    <property type="entry name" value="FIDO DOMAIN-CONTAINING PROTEIN DDB_G0283145"/>
    <property type="match status" value="1"/>
</dbReference>
<evidence type="ECO:0000313" key="5">
    <source>
        <dbReference type="Proteomes" id="UP000177625"/>
    </source>
</evidence>
<dbReference type="InterPro" id="IPR040198">
    <property type="entry name" value="Fido_containing"/>
</dbReference>
<dbReference type="InterPro" id="IPR036597">
    <property type="entry name" value="Fido-like_dom_sf"/>
</dbReference>